<dbReference type="InterPro" id="IPR000620">
    <property type="entry name" value="EamA_dom"/>
</dbReference>
<feature type="non-terminal residue" evidence="6">
    <location>
        <position position="203"/>
    </location>
</feature>
<comment type="similarity">
    <text evidence="2">Belongs to the drug/metabolite transporter (DMT) superfamily. Plant drug/metabolite exporter (P-DME) (TC 2.A.7.4) family.</text>
</comment>
<keyword evidence="4" id="KW-1133">Transmembrane helix</keyword>
<feature type="compositionally biased region" description="Polar residues" evidence="3">
    <location>
        <begin position="7"/>
        <end position="24"/>
    </location>
</feature>
<name>A0A1D1XW43_9ARAE</name>
<keyword evidence="4" id="KW-0472">Membrane</keyword>
<comment type="subcellular location">
    <subcellularLocation>
        <location evidence="1">Membrane</location>
        <topology evidence="1">Multi-pass membrane protein</topology>
    </subcellularLocation>
</comment>
<dbReference type="Pfam" id="PF00892">
    <property type="entry name" value="EamA"/>
    <property type="match status" value="1"/>
</dbReference>
<evidence type="ECO:0000256" key="1">
    <source>
        <dbReference type="ARBA" id="ARBA00004141"/>
    </source>
</evidence>
<dbReference type="GO" id="GO:0016020">
    <property type="term" value="C:membrane"/>
    <property type="evidence" value="ECO:0007669"/>
    <property type="project" value="InterPro"/>
</dbReference>
<evidence type="ECO:0000256" key="2">
    <source>
        <dbReference type="ARBA" id="ARBA00007635"/>
    </source>
</evidence>
<dbReference type="SUPFAM" id="SSF103481">
    <property type="entry name" value="Multidrug resistance efflux transporter EmrE"/>
    <property type="match status" value="1"/>
</dbReference>
<organism evidence="6">
    <name type="scientific">Anthurium amnicola</name>
    <dbReference type="NCBI Taxonomy" id="1678845"/>
    <lineage>
        <taxon>Eukaryota</taxon>
        <taxon>Viridiplantae</taxon>
        <taxon>Streptophyta</taxon>
        <taxon>Embryophyta</taxon>
        <taxon>Tracheophyta</taxon>
        <taxon>Spermatophyta</taxon>
        <taxon>Magnoliopsida</taxon>
        <taxon>Liliopsida</taxon>
        <taxon>Araceae</taxon>
        <taxon>Pothoideae</taxon>
        <taxon>Potheae</taxon>
        <taxon>Anthurium</taxon>
    </lineage>
</organism>
<feature type="transmembrane region" description="Helical" evidence="4">
    <location>
        <begin position="154"/>
        <end position="176"/>
    </location>
</feature>
<evidence type="ECO:0000256" key="3">
    <source>
        <dbReference type="SAM" id="MobiDB-lite"/>
    </source>
</evidence>
<evidence type="ECO:0000256" key="4">
    <source>
        <dbReference type="SAM" id="Phobius"/>
    </source>
</evidence>
<evidence type="ECO:0000259" key="5">
    <source>
        <dbReference type="Pfam" id="PF00892"/>
    </source>
</evidence>
<evidence type="ECO:0000313" key="6">
    <source>
        <dbReference type="EMBL" id="JAT46602.1"/>
    </source>
</evidence>
<feature type="transmembrane region" description="Helical" evidence="4">
    <location>
        <begin position="182"/>
        <end position="202"/>
    </location>
</feature>
<feature type="region of interest" description="Disordered" evidence="3">
    <location>
        <begin position="1"/>
        <end position="24"/>
    </location>
</feature>
<keyword evidence="4" id="KW-0812">Transmembrane</keyword>
<protein>
    <recommendedName>
        <fullName evidence="5">EamA domain-containing protein</fullName>
    </recommendedName>
</protein>
<dbReference type="AlphaFoldDB" id="A0A1D1XW43"/>
<reference evidence="6" key="1">
    <citation type="submission" date="2015-07" db="EMBL/GenBank/DDBJ databases">
        <title>Transcriptome Assembly of Anthurium amnicola.</title>
        <authorList>
            <person name="Suzuki J."/>
        </authorList>
    </citation>
    <scope>NUCLEOTIDE SEQUENCE</scope>
</reference>
<gene>
    <name evidence="6" type="ORF">g.124525</name>
</gene>
<feature type="non-terminal residue" evidence="6">
    <location>
        <position position="1"/>
    </location>
</feature>
<dbReference type="InterPro" id="IPR037185">
    <property type="entry name" value="EmrE-like"/>
</dbReference>
<dbReference type="EMBL" id="GDJX01021334">
    <property type="protein sequence ID" value="JAT46602.1"/>
    <property type="molecule type" value="Transcribed_RNA"/>
</dbReference>
<proteinExistence type="inferred from homology"/>
<sequence length="203" mass="21852">LVRSEPGSYSTRPGSDPNPDSRSGSVRIRLVQGLGVDICSRARTQPTCPITRPPPIPLPFPATTGAAAAGLGDPSLRFRGSVLRRGLGLAPGPQLGVACFRPWKKAAASAPAGPNPSPRLPRMSWGSKTSVPMAPPTNCSQETRNQMRKLGWRGFMWIFLNAFFGLTLAMSLFYYGLRDTTAAYSSIFLNLIPVVTFIFSVCL</sequence>
<accession>A0A1D1XW43</accession>
<feature type="domain" description="EamA" evidence="5">
    <location>
        <begin position="148"/>
        <end position="202"/>
    </location>
</feature>